<keyword evidence="2" id="KW-1185">Reference proteome</keyword>
<proteinExistence type="predicted"/>
<reference evidence="2" key="2">
    <citation type="journal article" date="2018" name="Plant J.">
        <title>The Sorghum bicolor reference genome: improved assembly, gene annotations, a transcriptome atlas, and signatures of genome organization.</title>
        <authorList>
            <person name="McCormick R.F."/>
            <person name="Truong S.K."/>
            <person name="Sreedasyam A."/>
            <person name="Jenkins J."/>
            <person name="Shu S."/>
            <person name="Sims D."/>
            <person name="Kennedy M."/>
            <person name="Amirebrahimi M."/>
            <person name="Weers B.D."/>
            <person name="McKinley B."/>
            <person name="Mattison A."/>
            <person name="Morishige D.T."/>
            <person name="Grimwood J."/>
            <person name="Schmutz J."/>
            <person name="Mullet J.E."/>
        </authorList>
    </citation>
    <scope>NUCLEOTIDE SEQUENCE [LARGE SCALE GENOMIC DNA]</scope>
    <source>
        <strain evidence="2">cv. BTx623</strain>
    </source>
</reference>
<name>A0A1Z5RM20_SORBI</name>
<dbReference type="Proteomes" id="UP000000768">
    <property type="component" value="Chromosome 4"/>
</dbReference>
<evidence type="ECO:0000313" key="1">
    <source>
        <dbReference type="EMBL" id="OQU84783.1"/>
    </source>
</evidence>
<dbReference type="EMBL" id="CM000763">
    <property type="protein sequence ID" value="OQU84783.1"/>
    <property type="molecule type" value="Genomic_DNA"/>
</dbReference>
<dbReference type="AlphaFoldDB" id="A0A1Z5RM20"/>
<accession>A0A1Z5RM20</accession>
<dbReference type="InParanoid" id="A0A1Z5RM20"/>
<gene>
    <name evidence="1" type="ORF">SORBI_3004G120866</name>
</gene>
<sequence length="172" mass="18526">MRRRPWVASDSARQRKKAGMGSELGLGATAENIVEPAYTAAFDSAGVDTIFFFGTTAGACGPIRPAEQRAWGFGTQRSFAEDGVIFAYSQLFHHHRESWQSPALPGCPHHRRPPLPEGASNCGVADRVDANLRRMLARYLLLSPIGGRTKLDLAARGSSTHSGAPGHARCGR</sequence>
<dbReference type="Gramene" id="OQU84783">
    <property type="protein sequence ID" value="OQU84783"/>
    <property type="gene ID" value="SORBI_3004G120866"/>
</dbReference>
<reference evidence="1 2" key="1">
    <citation type="journal article" date="2009" name="Nature">
        <title>The Sorghum bicolor genome and the diversification of grasses.</title>
        <authorList>
            <person name="Paterson A.H."/>
            <person name="Bowers J.E."/>
            <person name="Bruggmann R."/>
            <person name="Dubchak I."/>
            <person name="Grimwood J."/>
            <person name="Gundlach H."/>
            <person name="Haberer G."/>
            <person name="Hellsten U."/>
            <person name="Mitros T."/>
            <person name="Poliakov A."/>
            <person name="Schmutz J."/>
            <person name="Spannagl M."/>
            <person name="Tang H."/>
            <person name="Wang X."/>
            <person name="Wicker T."/>
            <person name="Bharti A.K."/>
            <person name="Chapman J."/>
            <person name="Feltus F.A."/>
            <person name="Gowik U."/>
            <person name="Grigoriev I.V."/>
            <person name="Lyons E."/>
            <person name="Maher C.A."/>
            <person name="Martis M."/>
            <person name="Narechania A."/>
            <person name="Otillar R.P."/>
            <person name="Penning B.W."/>
            <person name="Salamov A.A."/>
            <person name="Wang Y."/>
            <person name="Zhang L."/>
            <person name="Carpita N.C."/>
            <person name="Freeling M."/>
            <person name="Gingle A.R."/>
            <person name="Hash C.T."/>
            <person name="Keller B."/>
            <person name="Klein P."/>
            <person name="Kresovich S."/>
            <person name="McCann M.C."/>
            <person name="Ming R."/>
            <person name="Peterson D.G."/>
            <person name="Mehboob-ur-Rahman"/>
            <person name="Ware D."/>
            <person name="Westhoff P."/>
            <person name="Mayer K.F."/>
            <person name="Messing J."/>
            <person name="Rokhsar D.S."/>
        </authorList>
    </citation>
    <scope>NUCLEOTIDE SEQUENCE [LARGE SCALE GENOMIC DNA]</scope>
    <source>
        <strain evidence="2">cv. BTx623</strain>
    </source>
</reference>
<protein>
    <submittedName>
        <fullName evidence="1">Uncharacterized protein</fullName>
    </submittedName>
</protein>
<organism evidence="1 2">
    <name type="scientific">Sorghum bicolor</name>
    <name type="common">Sorghum</name>
    <name type="synonym">Sorghum vulgare</name>
    <dbReference type="NCBI Taxonomy" id="4558"/>
    <lineage>
        <taxon>Eukaryota</taxon>
        <taxon>Viridiplantae</taxon>
        <taxon>Streptophyta</taxon>
        <taxon>Embryophyta</taxon>
        <taxon>Tracheophyta</taxon>
        <taxon>Spermatophyta</taxon>
        <taxon>Magnoliopsida</taxon>
        <taxon>Liliopsida</taxon>
        <taxon>Poales</taxon>
        <taxon>Poaceae</taxon>
        <taxon>PACMAD clade</taxon>
        <taxon>Panicoideae</taxon>
        <taxon>Andropogonodae</taxon>
        <taxon>Andropogoneae</taxon>
        <taxon>Sorghinae</taxon>
        <taxon>Sorghum</taxon>
    </lineage>
</organism>
<evidence type="ECO:0000313" key="2">
    <source>
        <dbReference type="Proteomes" id="UP000000768"/>
    </source>
</evidence>